<dbReference type="EMBL" id="DVIT01000011">
    <property type="protein sequence ID" value="HIS46358.1"/>
    <property type="molecule type" value="Genomic_DNA"/>
</dbReference>
<comment type="subcellular location">
    <subcellularLocation>
        <location evidence="1">Cell membrane</location>
        <topology evidence="1">Multi-pass membrane protein</topology>
    </subcellularLocation>
</comment>
<dbReference type="InterPro" id="IPR013525">
    <property type="entry name" value="ABC2_TM"/>
</dbReference>
<feature type="transmembrane region" description="Helical" evidence="6">
    <location>
        <begin position="208"/>
        <end position="230"/>
    </location>
</feature>
<gene>
    <name evidence="8" type="ORF">IAB46_02175</name>
</gene>
<evidence type="ECO:0000256" key="5">
    <source>
        <dbReference type="ARBA" id="ARBA00023136"/>
    </source>
</evidence>
<feature type="transmembrane region" description="Helical" evidence="6">
    <location>
        <begin position="12"/>
        <end position="37"/>
    </location>
</feature>
<organism evidence="8 9">
    <name type="scientific">Candidatus Scybalocola faecigallinarum</name>
    <dbReference type="NCBI Taxonomy" id="2840941"/>
    <lineage>
        <taxon>Bacteria</taxon>
        <taxon>Bacillati</taxon>
        <taxon>Bacillota</taxon>
        <taxon>Clostridia</taxon>
        <taxon>Lachnospirales</taxon>
        <taxon>Lachnospiraceae</taxon>
        <taxon>Lachnospiraceae incertae sedis</taxon>
        <taxon>Candidatus Scybalocola (ex Gilroy et al. 2021)</taxon>
    </lineage>
</organism>
<evidence type="ECO:0000259" key="7">
    <source>
        <dbReference type="Pfam" id="PF12698"/>
    </source>
</evidence>
<keyword evidence="3 6" id="KW-0812">Transmembrane</keyword>
<evidence type="ECO:0000256" key="2">
    <source>
        <dbReference type="ARBA" id="ARBA00022475"/>
    </source>
</evidence>
<feature type="transmembrane region" description="Helical" evidence="6">
    <location>
        <begin position="251"/>
        <end position="275"/>
    </location>
</feature>
<dbReference type="PANTHER" id="PTHR30294:SF29">
    <property type="entry name" value="MULTIDRUG ABC TRANSPORTER PERMEASE YBHS-RELATED"/>
    <property type="match status" value="1"/>
</dbReference>
<feature type="transmembrane region" description="Helical" evidence="6">
    <location>
        <begin position="377"/>
        <end position="399"/>
    </location>
</feature>
<evidence type="ECO:0000256" key="3">
    <source>
        <dbReference type="ARBA" id="ARBA00022692"/>
    </source>
</evidence>
<evidence type="ECO:0000313" key="9">
    <source>
        <dbReference type="Proteomes" id="UP000823927"/>
    </source>
</evidence>
<keyword evidence="5 6" id="KW-0472">Membrane</keyword>
<feature type="transmembrane region" description="Helical" evidence="6">
    <location>
        <begin position="295"/>
        <end position="315"/>
    </location>
</feature>
<dbReference type="GO" id="GO:0005886">
    <property type="term" value="C:plasma membrane"/>
    <property type="evidence" value="ECO:0007669"/>
    <property type="project" value="UniProtKB-SubCell"/>
</dbReference>
<protein>
    <submittedName>
        <fullName evidence="8">ABC transporter permease</fullName>
    </submittedName>
</protein>
<evidence type="ECO:0000256" key="4">
    <source>
        <dbReference type="ARBA" id="ARBA00022989"/>
    </source>
</evidence>
<dbReference type="Pfam" id="PF12698">
    <property type="entry name" value="ABC2_membrane_3"/>
    <property type="match status" value="1"/>
</dbReference>
<dbReference type="Gene3D" id="3.40.1710.10">
    <property type="entry name" value="abc type-2 transporter like domain"/>
    <property type="match status" value="1"/>
</dbReference>
<dbReference type="AlphaFoldDB" id="A0A9D1F2B4"/>
<dbReference type="Proteomes" id="UP000823927">
    <property type="component" value="Unassembled WGS sequence"/>
</dbReference>
<proteinExistence type="predicted"/>
<keyword evidence="4 6" id="KW-1133">Transmembrane helix</keyword>
<evidence type="ECO:0000256" key="1">
    <source>
        <dbReference type="ARBA" id="ARBA00004651"/>
    </source>
</evidence>
<comment type="caution">
    <text evidence="8">The sequence shown here is derived from an EMBL/GenBank/DDBJ whole genome shotgun (WGS) entry which is preliminary data.</text>
</comment>
<feature type="transmembrane region" description="Helical" evidence="6">
    <location>
        <begin position="322"/>
        <end position="346"/>
    </location>
</feature>
<accession>A0A9D1F2B4</accession>
<reference evidence="8" key="1">
    <citation type="submission" date="2020-10" db="EMBL/GenBank/DDBJ databases">
        <authorList>
            <person name="Gilroy R."/>
        </authorList>
    </citation>
    <scope>NUCLEOTIDE SEQUENCE</scope>
    <source>
        <strain evidence="8">CHK178-757</strain>
    </source>
</reference>
<name>A0A9D1F2B4_9FIRM</name>
<dbReference type="PANTHER" id="PTHR30294">
    <property type="entry name" value="MEMBRANE COMPONENT OF ABC TRANSPORTER YHHJ-RELATED"/>
    <property type="match status" value="1"/>
</dbReference>
<dbReference type="InterPro" id="IPR051449">
    <property type="entry name" value="ABC-2_transporter_component"/>
</dbReference>
<feature type="domain" description="ABC-2 type transporter transmembrane" evidence="7">
    <location>
        <begin position="24"/>
        <end position="397"/>
    </location>
</feature>
<reference evidence="8" key="2">
    <citation type="journal article" date="2021" name="PeerJ">
        <title>Extensive microbial diversity within the chicken gut microbiome revealed by metagenomics and culture.</title>
        <authorList>
            <person name="Gilroy R."/>
            <person name="Ravi A."/>
            <person name="Getino M."/>
            <person name="Pursley I."/>
            <person name="Horton D.L."/>
            <person name="Alikhan N.F."/>
            <person name="Baker D."/>
            <person name="Gharbi K."/>
            <person name="Hall N."/>
            <person name="Watson M."/>
            <person name="Adriaenssens E.M."/>
            <person name="Foster-Nyarko E."/>
            <person name="Jarju S."/>
            <person name="Secka A."/>
            <person name="Antonio M."/>
            <person name="Oren A."/>
            <person name="Chaudhuri R.R."/>
            <person name="La Ragione R."/>
            <person name="Hildebrand F."/>
            <person name="Pallen M.J."/>
        </authorList>
    </citation>
    <scope>NUCLEOTIDE SEQUENCE</scope>
    <source>
        <strain evidence="8">CHK178-757</strain>
    </source>
</reference>
<dbReference type="GO" id="GO:0140359">
    <property type="term" value="F:ABC-type transporter activity"/>
    <property type="evidence" value="ECO:0007669"/>
    <property type="project" value="InterPro"/>
</dbReference>
<evidence type="ECO:0000313" key="8">
    <source>
        <dbReference type="EMBL" id="HIS46358.1"/>
    </source>
</evidence>
<keyword evidence="2" id="KW-1003">Cell membrane</keyword>
<sequence>MRYFQAQIKRTGRYFFPVCVTMGALILVLGLICGVQFTARFHSENRQKLKLAITGDASDDFFQLGINVLEEMDASRYTVEFVQMDEASAKRALENQEISGYLLIPDQFVQSVMSGENKKITVVVGYGRYDVATLLVEELAKIVSSMITESQAGIYAYTDWARANGADENLNEDVLRLNLEYFNIILPRNNMYAMDTPDSQAVISLGGYYFSAVFLLLFMFMGITGAPIMIRKDRSLYQLMAVRGCGSISQVLSEYGAWCLLMLVFYVIISAGAGILEMFLRVIPELDGGSWAERAEIFAAMALMIPVLAAMHFFLYQLTGNLIGGVLLGFCVYMGLGYLSGCFYPLSFFPETVQEVSNVLPPGLIMEYIQDLLTGTAVGSSILGLAAWTLVFLAGAWGIRSLRIRP</sequence>
<evidence type="ECO:0000256" key="6">
    <source>
        <dbReference type="SAM" id="Phobius"/>
    </source>
</evidence>